<reference evidence="3 4" key="1">
    <citation type="submission" date="2024-03" db="EMBL/GenBank/DDBJ databases">
        <title>Draft genome sequence of Klenkia sp. LSe6-5.</title>
        <authorList>
            <person name="Duangmal K."/>
            <person name="Chantavorakit T."/>
        </authorList>
    </citation>
    <scope>NUCLEOTIDE SEQUENCE [LARGE SCALE GENOMIC DNA]</scope>
    <source>
        <strain evidence="3 4">LSe6-5</strain>
    </source>
</reference>
<dbReference type="PANTHER" id="PTHR45138">
    <property type="entry name" value="REGULATORY COMPONENTS OF SENSORY TRANSDUCTION SYSTEM"/>
    <property type="match status" value="1"/>
</dbReference>
<dbReference type="InterPro" id="IPR000160">
    <property type="entry name" value="GGDEF_dom"/>
</dbReference>
<keyword evidence="1" id="KW-1133">Transmembrane helix</keyword>
<keyword evidence="1" id="KW-0472">Membrane</keyword>
<dbReference type="GO" id="GO:0052621">
    <property type="term" value="F:diguanylate cyclase activity"/>
    <property type="evidence" value="ECO:0007669"/>
    <property type="project" value="UniProtKB-EC"/>
</dbReference>
<dbReference type="Gene3D" id="3.30.70.270">
    <property type="match status" value="1"/>
</dbReference>
<gene>
    <name evidence="3" type="ORF">TEK04_14240</name>
</gene>
<dbReference type="Proteomes" id="UP001361570">
    <property type="component" value="Unassembled WGS sequence"/>
</dbReference>
<dbReference type="InterPro" id="IPR029787">
    <property type="entry name" value="Nucleotide_cyclase"/>
</dbReference>
<feature type="transmembrane region" description="Helical" evidence="1">
    <location>
        <begin position="76"/>
        <end position="94"/>
    </location>
</feature>
<dbReference type="InterPro" id="IPR050469">
    <property type="entry name" value="Diguanylate_Cyclase"/>
</dbReference>
<dbReference type="EMBL" id="JBAPLU010000014">
    <property type="protein sequence ID" value="MEI4272884.1"/>
    <property type="molecule type" value="Genomic_DNA"/>
</dbReference>
<sequence>MQVPGGLRAREPVAAARSAATLTMFSGLVLLPWALFLPPRLDPAPMAGCVLVSAVLFALSWALARGDADRLDRGGAMLAVPLFGSGVVATTNFITQDASAASQIFLVVPLLLGATQLRGPGALLTAVSGVLACGTTTVLVNPTAQGATDALVVGSAMLAVTVVLVRAGDRRDQAFADVHQQASSDGLTGLLRRRAVDGALGAALGRGQVAVLMVDVDGFKQINDVHGHLVGDDALVHLAEVLRGQVRHDDCVVGRLGGDELVMVLPGCAREGVAGRAADLVAAVRAAPMALAGGGQLPLTVSVGAAHAPSDAGDLPALYAAADAALYRAKRAGRDRFAIAS</sequence>
<evidence type="ECO:0000313" key="3">
    <source>
        <dbReference type="EMBL" id="MEI4272884.1"/>
    </source>
</evidence>
<feature type="domain" description="GGDEF" evidence="2">
    <location>
        <begin position="207"/>
        <end position="341"/>
    </location>
</feature>
<dbReference type="CDD" id="cd01949">
    <property type="entry name" value="GGDEF"/>
    <property type="match status" value="1"/>
</dbReference>
<proteinExistence type="predicted"/>
<keyword evidence="3" id="KW-0808">Transferase</keyword>
<organism evidence="3 4">
    <name type="scientific">Klenkia sesuvii</name>
    <dbReference type="NCBI Taxonomy" id="3103137"/>
    <lineage>
        <taxon>Bacteria</taxon>
        <taxon>Bacillati</taxon>
        <taxon>Actinomycetota</taxon>
        <taxon>Actinomycetes</taxon>
        <taxon>Geodermatophilales</taxon>
        <taxon>Geodermatophilaceae</taxon>
        <taxon>Klenkia</taxon>
    </lineage>
</organism>
<dbReference type="PROSITE" id="PS50887">
    <property type="entry name" value="GGDEF"/>
    <property type="match status" value="1"/>
</dbReference>
<dbReference type="PANTHER" id="PTHR45138:SF9">
    <property type="entry name" value="DIGUANYLATE CYCLASE DGCM-RELATED"/>
    <property type="match status" value="1"/>
</dbReference>
<dbReference type="Pfam" id="PF00990">
    <property type="entry name" value="GGDEF"/>
    <property type="match status" value="1"/>
</dbReference>
<evidence type="ECO:0000313" key="4">
    <source>
        <dbReference type="Proteomes" id="UP001361570"/>
    </source>
</evidence>
<dbReference type="RefSeq" id="WP_336405007.1">
    <property type="nucleotide sequence ID" value="NZ_JBAPLU010000014.1"/>
</dbReference>
<keyword evidence="4" id="KW-1185">Reference proteome</keyword>
<evidence type="ECO:0000259" key="2">
    <source>
        <dbReference type="PROSITE" id="PS50887"/>
    </source>
</evidence>
<dbReference type="SUPFAM" id="SSF55073">
    <property type="entry name" value="Nucleotide cyclase"/>
    <property type="match status" value="1"/>
</dbReference>
<dbReference type="InterPro" id="IPR043128">
    <property type="entry name" value="Rev_trsase/Diguanyl_cyclase"/>
</dbReference>
<name>A0ABU8DXX4_9ACTN</name>
<accession>A0ABU8DXX4</accession>
<feature type="transmembrane region" description="Helical" evidence="1">
    <location>
        <begin position="20"/>
        <end position="38"/>
    </location>
</feature>
<feature type="transmembrane region" description="Helical" evidence="1">
    <location>
        <begin position="44"/>
        <end position="64"/>
    </location>
</feature>
<dbReference type="SMART" id="SM00267">
    <property type="entry name" value="GGDEF"/>
    <property type="match status" value="1"/>
</dbReference>
<protein>
    <submittedName>
        <fullName evidence="3">GGDEF domain-containing protein</fullName>
        <ecNumber evidence="3">2.7.7.65</ecNumber>
    </submittedName>
</protein>
<keyword evidence="1" id="KW-0812">Transmembrane</keyword>
<dbReference type="NCBIfam" id="TIGR00254">
    <property type="entry name" value="GGDEF"/>
    <property type="match status" value="1"/>
</dbReference>
<keyword evidence="3" id="KW-0548">Nucleotidyltransferase</keyword>
<comment type="caution">
    <text evidence="3">The sequence shown here is derived from an EMBL/GenBank/DDBJ whole genome shotgun (WGS) entry which is preliminary data.</text>
</comment>
<dbReference type="EC" id="2.7.7.65" evidence="3"/>
<evidence type="ECO:0000256" key="1">
    <source>
        <dbReference type="SAM" id="Phobius"/>
    </source>
</evidence>